<dbReference type="EMBL" id="MFSU01000058">
    <property type="protein sequence ID" value="OGI47344.1"/>
    <property type="molecule type" value="Genomic_DNA"/>
</dbReference>
<dbReference type="Pfam" id="PF13279">
    <property type="entry name" value="4HBT_2"/>
    <property type="match status" value="1"/>
</dbReference>
<dbReference type="PANTHER" id="PTHR12475:SF4">
    <property type="entry name" value="PROTEIN THEM6"/>
    <property type="match status" value="1"/>
</dbReference>
<evidence type="ECO:0000313" key="2">
    <source>
        <dbReference type="Proteomes" id="UP000178885"/>
    </source>
</evidence>
<organism evidence="1 2">
    <name type="scientific">Candidatus Muproteobacteria bacterium RBG_16_65_34</name>
    <dbReference type="NCBI Taxonomy" id="1817760"/>
    <lineage>
        <taxon>Bacteria</taxon>
        <taxon>Pseudomonadati</taxon>
        <taxon>Pseudomonadota</taxon>
        <taxon>Candidatus Muproteobacteria</taxon>
    </lineage>
</organism>
<dbReference type="InterPro" id="IPR051490">
    <property type="entry name" value="THEM6_lcsJ_thioesterase"/>
</dbReference>
<dbReference type="SUPFAM" id="SSF54637">
    <property type="entry name" value="Thioesterase/thiol ester dehydrase-isomerase"/>
    <property type="match status" value="1"/>
</dbReference>
<proteinExistence type="predicted"/>
<gene>
    <name evidence="1" type="ORF">A2151_09355</name>
</gene>
<accession>A0A1F6TQD5</accession>
<dbReference type="Gene3D" id="3.10.129.10">
    <property type="entry name" value="Hotdog Thioesterase"/>
    <property type="match status" value="1"/>
</dbReference>
<reference evidence="1 2" key="1">
    <citation type="journal article" date="2016" name="Nat. Commun.">
        <title>Thousands of microbial genomes shed light on interconnected biogeochemical processes in an aquifer system.</title>
        <authorList>
            <person name="Anantharaman K."/>
            <person name="Brown C.T."/>
            <person name="Hug L.A."/>
            <person name="Sharon I."/>
            <person name="Castelle C.J."/>
            <person name="Probst A.J."/>
            <person name="Thomas B.C."/>
            <person name="Singh A."/>
            <person name="Wilkins M.J."/>
            <person name="Karaoz U."/>
            <person name="Brodie E.L."/>
            <person name="Williams K.H."/>
            <person name="Hubbard S.S."/>
            <person name="Banfield J.F."/>
        </authorList>
    </citation>
    <scope>NUCLEOTIDE SEQUENCE [LARGE SCALE GENOMIC DNA]</scope>
</reference>
<evidence type="ECO:0008006" key="3">
    <source>
        <dbReference type="Google" id="ProtNLM"/>
    </source>
</evidence>
<name>A0A1F6TQD5_9PROT</name>
<dbReference type="CDD" id="cd00586">
    <property type="entry name" value="4HBT"/>
    <property type="match status" value="1"/>
</dbReference>
<sequence>MNLYLRLLKVLLLLPFVRRRGVLDESRLGFRVWPTDCDLNLHMNNGRYLTFMDLGRVHLIAQLGLLATLLKRRWSPVLSAAEINFIRPLGPYRAFTLVTRVLTWDEKYFYIEQRFERDGRLCAVGMVRGLFLHGREKVAPGEPLRVLGVETPAPPMPEIVRHWNDLTALKKQHAARSGR</sequence>
<dbReference type="InterPro" id="IPR029069">
    <property type="entry name" value="HotDog_dom_sf"/>
</dbReference>
<dbReference type="AlphaFoldDB" id="A0A1F6TQD5"/>
<comment type="caution">
    <text evidence="1">The sequence shown here is derived from an EMBL/GenBank/DDBJ whole genome shotgun (WGS) entry which is preliminary data.</text>
</comment>
<dbReference type="STRING" id="1817760.A2151_09355"/>
<evidence type="ECO:0000313" key="1">
    <source>
        <dbReference type="EMBL" id="OGI47344.1"/>
    </source>
</evidence>
<dbReference type="Proteomes" id="UP000178885">
    <property type="component" value="Unassembled WGS sequence"/>
</dbReference>
<protein>
    <recommendedName>
        <fullName evidence="3">Thioesterase</fullName>
    </recommendedName>
</protein>
<dbReference type="PANTHER" id="PTHR12475">
    <property type="match status" value="1"/>
</dbReference>